<dbReference type="Proteomes" id="UP001382455">
    <property type="component" value="Unassembled WGS sequence"/>
</dbReference>
<comment type="caution">
    <text evidence="1">The sequence shown here is derived from an EMBL/GenBank/DDBJ whole genome shotgun (WGS) entry which is preliminary data.</text>
</comment>
<dbReference type="RefSeq" id="WP_336436250.1">
    <property type="nucleotide sequence ID" value="NZ_JBAWKS010000002.1"/>
</dbReference>
<reference evidence="1 2" key="1">
    <citation type="submission" date="2023-12" db="EMBL/GenBank/DDBJ databases">
        <title>Friends and Foes: Symbiotic and Algicidal bacterial influence on Karenia brevis blooms.</title>
        <authorList>
            <person name="Fei C."/>
            <person name="Mohamed A.R."/>
            <person name="Booker A."/>
            <person name="Arshad M."/>
            <person name="Klass S."/>
            <person name="Ahn S."/>
            <person name="Gilbert P.M."/>
            <person name="Heil C.A."/>
            <person name="Martinez J.M."/>
            <person name="Amin S.A."/>
        </authorList>
    </citation>
    <scope>NUCLEOTIDE SEQUENCE [LARGE SCALE GENOMIC DNA]</scope>
    <source>
        <strain evidence="1 2">CE15</strain>
    </source>
</reference>
<proteinExistence type="predicted"/>
<dbReference type="EMBL" id="JBAWKS010000002">
    <property type="protein sequence ID" value="MEI4551243.1"/>
    <property type="molecule type" value="Genomic_DNA"/>
</dbReference>
<evidence type="ECO:0000313" key="2">
    <source>
        <dbReference type="Proteomes" id="UP001382455"/>
    </source>
</evidence>
<name>A0ABU8EW97_9GAMM</name>
<accession>A0ABU8EW97</accession>
<protein>
    <submittedName>
        <fullName evidence="1">Uncharacterized protein</fullName>
    </submittedName>
</protein>
<keyword evidence="2" id="KW-1185">Reference proteome</keyword>
<gene>
    <name evidence="1" type="ORF">WAE96_16335</name>
</gene>
<sequence>MDAKQILNPLFGVTIGSTVTSGTTKFKASVLTQPVSKMVSQVEHQKSMSGESSYVYSDKMNQGSFGLCGAYGISGVSQVKSSLSAYVGNSSATATKSITVSYNTQSVAGVEYIDFQSLTASDFLASLDDATRQNALGVLDAFNDVVKETAKLDLDLNKLDENDSRFFELKPYLQKWIDLSQRFCTNFGDGIVVGVTWGAMGGIIMEMTSGSESETWKYGGKADFSYASVGSSVAVKSTYDGGTSNNYANVTVSCNSYVSGSVLTTQIDKWFEQVSNKTFEQLADVKVMAVAPNMTINQGPPTIPDFVKPKPSEGISSKVSEIKDLDGLKAFATASAFDQAKKLNPELTLKEFIAESEQPANIDALEELQDDVNDNNINVLEPNDELHQNLLLASKSERLLSQNVSTNANLADYVPLGVWISNWADIFPWMAQGYLNNVEYIEGSEEIRKRVLLQDLQTLARLYLTADASGIKKIKRLNRSLPDVKTYDIANGFSNAAGELQNNYHKDNILSSIIQSLGTIIGDIYKFWNENTFLRNAELALGLIHEVKENGQLVTKSVSDVSSNESADSKSYKLVPNLFEAASGNYEQFASTLKVLPLITPDKELWAFGPEKGGLVSIYDHEITFSKPSLAKFIKFEANKDTKTLTNRDFNITLYPIPYSAAAGEHVAWKGISLSTNIRAEKSLTGSLAQMDTQLSGLKEWSFSSDNWDKSWNGESYYVQKKVKKHYIGLIDEISNVI</sequence>
<evidence type="ECO:0000313" key="1">
    <source>
        <dbReference type="EMBL" id="MEI4551243.1"/>
    </source>
</evidence>
<organism evidence="1 2">
    <name type="scientific">Pseudoalteromonas spongiae</name>
    <dbReference type="NCBI Taxonomy" id="298657"/>
    <lineage>
        <taxon>Bacteria</taxon>
        <taxon>Pseudomonadati</taxon>
        <taxon>Pseudomonadota</taxon>
        <taxon>Gammaproteobacteria</taxon>
        <taxon>Alteromonadales</taxon>
        <taxon>Pseudoalteromonadaceae</taxon>
        <taxon>Pseudoalteromonas</taxon>
    </lineage>
</organism>